<dbReference type="EMBL" id="HBUF01676027">
    <property type="protein sequence ID" value="CAG6791401.1"/>
    <property type="molecule type" value="Transcribed_RNA"/>
</dbReference>
<organism evidence="2">
    <name type="scientific">Cacopsylla melanoneura</name>
    <dbReference type="NCBI Taxonomy" id="428564"/>
    <lineage>
        <taxon>Eukaryota</taxon>
        <taxon>Metazoa</taxon>
        <taxon>Ecdysozoa</taxon>
        <taxon>Arthropoda</taxon>
        <taxon>Hexapoda</taxon>
        <taxon>Insecta</taxon>
        <taxon>Pterygota</taxon>
        <taxon>Neoptera</taxon>
        <taxon>Paraneoptera</taxon>
        <taxon>Hemiptera</taxon>
        <taxon>Sternorrhyncha</taxon>
        <taxon>Psylloidea</taxon>
        <taxon>Psyllidae</taxon>
        <taxon>Psyllinae</taxon>
        <taxon>Cacopsylla</taxon>
    </lineage>
</organism>
<feature type="compositionally biased region" description="Basic residues" evidence="1">
    <location>
        <begin position="1"/>
        <end position="15"/>
    </location>
</feature>
<accession>A0A8D9BWB9</accession>
<reference evidence="2" key="1">
    <citation type="submission" date="2021-05" db="EMBL/GenBank/DDBJ databases">
        <authorList>
            <person name="Alioto T."/>
            <person name="Alioto T."/>
            <person name="Gomez Garrido J."/>
        </authorList>
    </citation>
    <scope>NUCLEOTIDE SEQUENCE</scope>
</reference>
<proteinExistence type="predicted"/>
<evidence type="ECO:0000313" key="2">
    <source>
        <dbReference type="EMBL" id="CAG6791401.1"/>
    </source>
</evidence>
<name>A0A8D9BWB9_9HEMI</name>
<dbReference type="AlphaFoldDB" id="A0A8D9BWB9"/>
<protein>
    <submittedName>
        <fullName evidence="2">Uncharacterized protein</fullName>
    </submittedName>
</protein>
<evidence type="ECO:0000256" key="1">
    <source>
        <dbReference type="SAM" id="MobiDB-lite"/>
    </source>
</evidence>
<sequence length="156" mass="19015">MSRKKKKKKKRRIRQRRDLQRHQLEDVDERLANVLKPEGGQQNKLITNMMEYLEDDYYPQKRRIRQKRDLERHQLEDVDDRLANVLKPEGGQQNRLITNMMEYLEDDYYPQKRRIRHKRDLQGHQLEDVDEKIANVLKPEGGQQNRLITNMIKLVE</sequence>
<feature type="region of interest" description="Disordered" evidence="1">
    <location>
        <begin position="1"/>
        <end position="21"/>
    </location>
</feature>